<protein>
    <submittedName>
        <fullName evidence="1">Unannotated protein</fullName>
    </submittedName>
</protein>
<proteinExistence type="predicted"/>
<accession>A0A6J6WSJ9</accession>
<gene>
    <name evidence="1" type="ORF">UFOPK2982_00217</name>
</gene>
<name>A0A6J6WSJ9_9ZZZZ</name>
<organism evidence="1">
    <name type="scientific">freshwater metagenome</name>
    <dbReference type="NCBI Taxonomy" id="449393"/>
    <lineage>
        <taxon>unclassified sequences</taxon>
        <taxon>metagenomes</taxon>
        <taxon>ecological metagenomes</taxon>
    </lineage>
</organism>
<dbReference type="EMBL" id="CAFAAE010000017">
    <property type="protein sequence ID" value="CAB4785838.1"/>
    <property type="molecule type" value="Genomic_DNA"/>
</dbReference>
<sequence length="77" mass="8286">MSEKYTLVDAMSDISTPLAVSIKQWPVCKTPDFPRSSLHLAIAFSGVSGFPKDFPLNSNVESQPITIAGSFKVALTV</sequence>
<dbReference type="AlphaFoldDB" id="A0A6J6WSJ9"/>
<evidence type="ECO:0000313" key="1">
    <source>
        <dbReference type="EMBL" id="CAB4785838.1"/>
    </source>
</evidence>
<reference evidence="1" key="1">
    <citation type="submission" date="2020-05" db="EMBL/GenBank/DDBJ databases">
        <authorList>
            <person name="Chiriac C."/>
            <person name="Salcher M."/>
            <person name="Ghai R."/>
            <person name="Kavagutti S V."/>
        </authorList>
    </citation>
    <scope>NUCLEOTIDE SEQUENCE</scope>
</reference>